<name>A0A4C1SNV8_EUMVA</name>
<evidence type="ECO:0000256" key="1">
    <source>
        <dbReference type="SAM" id="MobiDB-lite"/>
    </source>
</evidence>
<sequence>MQAHAKITSIKRKMNSLEMPPKQNTRQWTTFILHPRIPKKVTRVESFEKRFTLHGSELRTKRTVIKRHPTSDSTSGERNGGDIQQLD</sequence>
<proteinExistence type="predicted"/>
<feature type="region of interest" description="Disordered" evidence="1">
    <location>
        <begin position="1"/>
        <end position="23"/>
    </location>
</feature>
<gene>
    <name evidence="2" type="ORF">EVAR_71905_1</name>
</gene>
<protein>
    <submittedName>
        <fullName evidence="2">Uncharacterized protein</fullName>
    </submittedName>
</protein>
<dbReference type="Proteomes" id="UP000299102">
    <property type="component" value="Unassembled WGS sequence"/>
</dbReference>
<evidence type="ECO:0000313" key="3">
    <source>
        <dbReference type="Proteomes" id="UP000299102"/>
    </source>
</evidence>
<dbReference type="EMBL" id="BGZK01003680">
    <property type="protein sequence ID" value="GBP03654.1"/>
    <property type="molecule type" value="Genomic_DNA"/>
</dbReference>
<organism evidence="2 3">
    <name type="scientific">Eumeta variegata</name>
    <name type="common">Bagworm moth</name>
    <name type="synonym">Eumeta japonica</name>
    <dbReference type="NCBI Taxonomy" id="151549"/>
    <lineage>
        <taxon>Eukaryota</taxon>
        <taxon>Metazoa</taxon>
        <taxon>Ecdysozoa</taxon>
        <taxon>Arthropoda</taxon>
        <taxon>Hexapoda</taxon>
        <taxon>Insecta</taxon>
        <taxon>Pterygota</taxon>
        <taxon>Neoptera</taxon>
        <taxon>Endopterygota</taxon>
        <taxon>Lepidoptera</taxon>
        <taxon>Glossata</taxon>
        <taxon>Ditrysia</taxon>
        <taxon>Tineoidea</taxon>
        <taxon>Psychidae</taxon>
        <taxon>Oiketicinae</taxon>
        <taxon>Eumeta</taxon>
    </lineage>
</organism>
<accession>A0A4C1SNV8</accession>
<keyword evidence="3" id="KW-1185">Reference proteome</keyword>
<dbReference type="AlphaFoldDB" id="A0A4C1SNV8"/>
<evidence type="ECO:0000313" key="2">
    <source>
        <dbReference type="EMBL" id="GBP03654.1"/>
    </source>
</evidence>
<feature type="region of interest" description="Disordered" evidence="1">
    <location>
        <begin position="60"/>
        <end position="87"/>
    </location>
</feature>
<reference evidence="2 3" key="1">
    <citation type="journal article" date="2019" name="Commun. Biol.">
        <title>The bagworm genome reveals a unique fibroin gene that provides high tensile strength.</title>
        <authorList>
            <person name="Kono N."/>
            <person name="Nakamura H."/>
            <person name="Ohtoshi R."/>
            <person name="Tomita M."/>
            <person name="Numata K."/>
            <person name="Arakawa K."/>
        </authorList>
    </citation>
    <scope>NUCLEOTIDE SEQUENCE [LARGE SCALE GENOMIC DNA]</scope>
</reference>
<comment type="caution">
    <text evidence="2">The sequence shown here is derived from an EMBL/GenBank/DDBJ whole genome shotgun (WGS) entry which is preliminary data.</text>
</comment>